<sequence length="55" mass="6125">MYSVVLSGSTFFLFAICKNIQDGEATMKKLSDIETTELEGHTTLQLCSSSYENEL</sequence>
<dbReference type="Proteomes" id="UP000244005">
    <property type="component" value="Unassembled WGS sequence"/>
</dbReference>
<protein>
    <submittedName>
        <fullName evidence="1">Uncharacterized protein</fullName>
    </submittedName>
</protein>
<evidence type="ECO:0000313" key="1">
    <source>
        <dbReference type="EMBL" id="PTQ37240.1"/>
    </source>
</evidence>
<proteinExistence type="predicted"/>
<organism evidence="1 2">
    <name type="scientific">Marchantia polymorpha</name>
    <name type="common">Common liverwort</name>
    <name type="synonym">Marchantia aquatica</name>
    <dbReference type="NCBI Taxonomy" id="3197"/>
    <lineage>
        <taxon>Eukaryota</taxon>
        <taxon>Viridiplantae</taxon>
        <taxon>Streptophyta</taxon>
        <taxon>Embryophyta</taxon>
        <taxon>Marchantiophyta</taxon>
        <taxon>Marchantiopsida</taxon>
        <taxon>Marchantiidae</taxon>
        <taxon>Marchantiales</taxon>
        <taxon>Marchantiaceae</taxon>
        <taxon>Marchantia</taxon>
    </lineage>
</organism>
<reference evidence="2" key="1">
    <citation type="journal article" date="2017" name="Cell">
        <title>Insights into land plant evolution garnered from the Marchantia polymorpha genome.</title>
        <authorList>
            <person name="Bowman J.L."/>
            <person name="Kohchi T."/>
            <person name="Yamato K.T."/>
            <person name="Jenkins J."/>
            <person name="Shu S."/>
            <person name="Ishizaki K."/>
            <person name="Yamaoka S."/>
            <person name="Nishihama R."/>
            <person name="Nakamura Y."/>
            <person name="Berger F."/>
            <person name="Adam C."/>
            <person name="Aki S.S."/>
            <person name="Althoff F."/>
            <person name="Araki T."/>
            <person name="Arteaga-Vazquez M.A."/>
            <person name="Balasubrmanian S."/>
            <person name="Barry K."/>
            <person name="Bauer D."/>
            <person name="Boehm C.R."/>
            <person name="Briginshaw L."/>
            <person name="Caballero-Perez J."/>
            <person name="Catarino B."/>
            <person name="Chen F."/>
            <person name="Chiyoda S."/>
            <person name="Chovatia M."/>
            <person name="Davies K.M."/>
            <person name="Delmans M."/>
            <person name="Demura T."/>
            <person name="Dierschke T."/>
            <person name="Dolan L."/>
            <person name="Dorantes-Acosta A.E."/>
            <person name="Eklund D.M."/>
            <person name="Florent S.N."/>
            <person name="Flores-Sandoval E."/>
            <person name="Fujiyama A."/>
            <person name="Fukuzawa H."/>
            <person name="Galik B."/>
            <person name="Grimanelli D."/>
            <person name="Grimwood J."/>
            <person name="Grossniklaus U."/>
            <person name="Hamada T."/>
            <person name="Haseloff J."/>
            <person name="Hetherington A.J."/>
            <person name="Higo A."/>
            <person name="Hirakawa Y."/>
            <person name="Hundley H.N."/>
            <person name="Ikeda Y."/>
            <person name="Inoue K."/>
            <person name="Inoue S.I."/>
            <person name="Ishida S."/>
            <person name="Jia Q."/>
            <person name="Kakita M."/>
            <person name="Kanazawa T."/>
            <person name="Kawai Y."/>
            <person name="Kawashima T."/>
            <person name="Kennedy M."/>
            <person name="Kinose K."/>
            <person name="Kinoshita T."/>
            <person name="Kohara Y."/>
            <person name="Koide E."/>
            <person name="Komatsu K."/>
            <person name="Kopischke S."/>
            <person name="Kubo M."/>
            <person name="Kyozuka J."/>
            <person name="Lagercrantz U."/>
            <person name="Lin S.S."/>
            <person name="Lindquist E."/>
            <person name="Lipzen A.M."/>
            <person name="Lu C.W."/>
            <person name="De Luna E."/>
            <person name="Martienssen R.A."/>
            <person name="Minamino N."/>
            <person name="Mizutani M."/>
            <person name="Mizutani M."/>
            <person name="Mochizuki N."/>
            <person name="Monte I."/>
            <person name="Mosher R."/>
            <person name="Nagasaki H."/>
            <person name="Nakagami H."/>
            <person name="Naramoto S."/>
            <person name="Nishitani K."/>
            <person name="Ohtani M."/>
            <person name="Okamoto T."/>
            <person name="Okumura M."/>
            <person name="Phillips J."/>
            <person name="Pollak B."/>
            <person name="Reinders A."/>
            <person name="Rovekamp M."/>
            <person name="Sano R."/>
            <person name="Sawa S."/>
            <person name="Schmid M.W."/>
            <person name="Shirakawa M."/>
            <person name="Solano R."/>
            <person name="Spunde A."/>
            <person name="Suetsugu N."/>
            <person name="Sugano S."/>
            <person name="Sugiyama A."/>
            <person name="Sun R."/>
            <person name="Suzuki Y."/>
            <person name="Takenaka M."/>
            <person name="Takezawa D."/>
            <person name="Tomogane H."/>
            <person name="Tsuzuki M."/>
            <person name="Ueda T."/>
            <person name="Umeda M."/>
            <person name="Ward J.M."/>
            <person name="Watanabe Y."/>
            <person name="Yazaki K."/>
            <person name="Yokoyama R."/>
            <person name="Yoshitake Y."/>
            <person name="Yotsui I."/>
            <person name="Zachgo S."/>
            <person name="Schmutz J."/>
        </authorList>
    </citation>
    <scope>NUCLEOTIDE SEQUENCE [LARGE SCALE GENOMIC DNA]</scope>
    <source>
        <strain evidence="2">Tak-1</strain>
    </source>
</reference>
<dbReference type="EMBL" id="KZ772730">
    <property type="protein sequence ID" value="PTQ37240.1"/>
    <property type="molecule type" value="Genomic_DNA"/>
</dbReference>
<dbReference type="Gramene" id="Mp5g20520.1">
    <property type="protein sequence ID" value="Mp5g20520.1.cds"/>
    <property type="gene ID" value="Mp5g20520"/>
</dbReference>
<dbReference type="AlphaFoldDB" id="A0A2R6WTQ4"/>
<accession>A0A2R6WTQ4</accession>
<keyword evidence="2" id="KW-1185">Reference proteome</keyword>
<evidence type="ECO:0000313" key="2">
    <source>
        <dbReference type="Proteomes" id="UP000244005"/>
    </source>
</evidence>
<name>A0A2R6WTQ4_MARPO</name>
<gene>
    <name evidence="1" type="ORF">MARPO_0058s0030</name>
</gene>